<dbReference type="EMBL" id="FOXA01000010">
    <property type="protein sequence ID" value="SFP67987.1"/>
    <property type="molecule type" value="Genomic_DNA"/>
</dbReference>
<keyword evidence="2" id="KW-1185">Reference proteome</keyword>
<dbReference type="Proteomes" id="UP000199356">
    <property type="component" value="Unassembled WGS sequence"/>
</dbReference>
<dbReference type="RefSeq" id="WP_177215156.1">
    <property type="nucleotide sequence ID" value="NZ_FOXA01000010.1"/>
</dbReference>
<dbReference type="STRING" id="441119.SAMN04488047_110139"/>
<dbReference type="AlphaFoldDB" id="A0A1I5SBS8"/>
<name>A0A1I5SBS8_9RHOB</name>
<proteinExistence type="predicted"/>
<reference evidence="1 2" key="1">
    <citation type="submission" date="2016-10" db="EMBL/GenBank/DDBJ databases">
        <authorList>
            <person name="de Groot N.N."/>
        </authorList>
    </citation>
    <scope>NUCLEOTIDE SEQUENCE [LARGE SCALE GENOMIC DNA]</scope>
    <source>
        <strain evidence="1 2">DSM 19547</strain>
    </source>
</reference>
<evidence type="ECO:0000313" key="2">
    <source>
        <dbReference type="Proteomes" id="UP000199356"/>
    </source>
</evidence>
<protein>
    <submittedName>
        <fullName evidence="1">Uncharacterized protein</fullName>
    </submittedName>
</protein>
<sequence length="55" mass="6257">MLVYVPSSTCVDWRKKRKHRRGLLDRLDDLPSLTGNVRTVAIWLAVAAILLPTQL</sequence>
<evidence type="ECO:0000313" key="1">
    <source>
        <dbReference type="EMBL" id="SFP67987.1"/>
    </source>
</evidence>
<accession>A0A1I5SBS8</accession>
<gene>
    <name evidence="1" type="ORF">SAMN04488047_110139</name>
</gene>
<organism evidence="1 2">
    <name type="scientific">Tranquillimonas alkanivorans</name>
    <dbReference type="NCBI Taxonomy" id="441119"/>
    <lineage>
        <taxon>Bacteria</taxon>
        <taxon>Pseudomonadati</taxon>
        <taxon>Pseudomonadota</taxon>
        <taxon>Alphaproteobacteria</taxon>
        <taxon>Rhodobacterales</taxon>
        <taxon>Roseobacteraceae</taxon>
        <taxon>Tranquillimonas</taxon>
    </lineage>
</organism>